<reference evidence="1" key="1">
    <citation type="submission" date="2021-07" db="EMBL/GenBank/DDBJ databases">
        <title>Communication and adaptive evolution of viruses within giant pandas and their associated organisms in a local ecological environment.</title>
        <authorList>
            <person name="Zhao M."/>
            <person name="Liu S."/>
            <person name="Zhang W."/>
        </authorList>
    </citation>
    <scope>NUCLEOTIDE SEQUENCE</scope>
    <source>
        <strain evidence="1">Rpf280cru-12</strain>
    </source>
</reference>
<name>A0A8K1M4E4_9VIRU</name>
<sequence>MRRAAERGVANRRVVRLGKAMEQLHMGTEFKNIPMEKNYLAEGMIITGKNTEIMGLRRIGKSDDDDIWWVSWKEMEESENWLTFEEMLRKNGVLEDLLPGIKMNWMTNYAMTVSQQLALNKE</sequence>
<protein>
    <submittedName>
        <fullName evidence="1">Uncharacterized protein</fullName>
    </submittedName>
</protein>
<dbReference type="EMBL" id="MZ556196">
    <property type="protein sequence ID" value="UBJ25938.1"/>
    <property type="molecule type" value="Genomic_DNA"/>
</dbReference>
<accession>A0A8K1M4E4</accession>
<proteinExistence type="predicted"/>
<evidence type="ECO:0000313" key="1">
    <source>
        <dbReference type="EMBL" id="UBJ25938.1"/>
    </source>
</evidence>
<organism evidence="1">
    <name type="scientific">Red panda feces-associated crucivirus</name>
    <dbReference type="NCBI Taxonomy" id="2864022"/>
    <lineage>
        <taxon>Viruses</taxon>
        <taxon>Cruciviruses</taxon>
    </lineage>
</organism>